<gene>
    <name evidence="1" type="ORF">PITC_022550</name>
</gene>
<accession>A0A0A2KJ78</accession>
<dbReference type="STRING" id="40296.A0A0A2KJ78"/>
<name>A0A0A2KJ78_PENIT</name>
<dbReference type="OrthoDB" id="4461187at2759"/>
<dbReference type="HOGENOM" id="CLU_1300082_0_0_1"/>
<reference evidence="1 2" key="1">
    <citation type="journal article" date="2015" name="Mol. Plant Microbe Interact.">
        <title>Genome, transcriptome, and functional analyses of Penicillium expansum provide new insights into secondary metabolism and pathogenicity.</title>
        <authorList>
            <person name="Ballester A.R."/>
            <person name="Marcet-Houben M."/>
            <person name="Levin E."/>
            <person name="Sela N."/>
            <person name="Selma-Lazaro C."/>
            <person name="Carmona L."/>
            <person name="Wisniewski M."/>
            <person name="Droby S."/>
            <person name="Gonzalez-Candelas L."/>
            <person name="Gabaldon T."/>
        </authorList>
    </citation>
    <scope>NUCLEOTIDE SEQUENCE [LARGE SCALE GENOMIC DNA]</scope>
    <source>
        <strain evidence="1 2">PHI-1</strain>
    </source>
</reference>
<keyword evidence="2" id="KW-1185">Reference proteome</keyword>
<dbReference type="EMBL" id="JQGA01001585">
    <property type="protein sequence ID" value="KGO64405.1"/>
    <property type="molecule type" value="Genomic_DNA"/>
</dbReference>
<comment type="caution">
    <text evidence="1">The sequence shown here is derived from an EMBL/GenBank/DDBJ whole genome shotgun (WGS) entry which is preliminary data.</text>
</comment>
<dbReference type="AlphaFoldDB" id="A0A0A2KJ78"/>
<evidence type="ECO:0000313" key="1">
    <source>
        <dbReference type="EMBL" id="KGO64405.1"/>
    </source>
</evidence>
<evidence type="ECO:0000313" key="2">
    <source>
        <dbReference type="Proteomes" id="UP000030104"/>
    </source>
</evidence>
<sequence length="212" mass="23653">MEPDVVDCAEFWETSTVAGLRPEHLSTNLVARGLKDFILSFSGLEIFSISPPNITCQAEPFPILLAALRKQHSATLKVLSIRPQGASNNFLDGESLAELTDHLMSIEELRFGVDQIAVPHAIPLVMKLPQIRLLHVNGRDNGTEWTDNSLDQLRKALHQGSAKRLRYAKFGDGVTYKVLREPLQLVEEATPVGFIGDTFLFREKVFQWDGST</sequence>
<protein>
    <submittedName>
        <fullName evidence="1">Uncharacterized protein</fullName>
    </submittedName>
</protein>
<proteinExistence type="predicted"/>
<organism evidence="1 2">
    <name type="scientific">Penicillium italicum</name>
    <name type="common">Blue mold</name>
    <dbReference type="NCBI Taxonomy" id="40296"/>
    <lineage>
        <taxon>Eukaryota</taxon>
        <taxon>Fungi</taxon>
        <taxon>Dikarya</taxon>
        <taxon>Ascomycota</taxon>
        <taxon>Pezizomycotina</taxon>
        <taxon>Eurotiomycetes</taxon>
        <taxon>Eurotiomycetidae</taxon>
        <taxon>Eurotiales</taxon>
        <taxon>Aspergillaceae</taxon>
        <taxon>Penicillium</taxon>
    </lineage>
</organism>
<dbReference type="Proteomes" id="UP000030104">
    <property type="component" value="Unassembled WGS sequence"/>
</dbReference>